<dbReference type="Proteomes" id="UP001066276">
    <property type="component" value="Chromosome 4_2"/>
</dbReference>
<sequence length="96" mass="10254">MLVEAGCPGFADPVEAGPLTRLNQKSRRGGPTCGLFLMCVPSDAAARCAVTGLGEKSPRGRLPRVVWRRGNNPCHLAGPELWRVRLLSGLPSGWCT</sequence>
<evidence type="ECO:0000313" key="1">
    <source>
        <dbReference type="EMBL" id="KAJ1164640.1"/>
    </source>
</evidence>
<accession>A0AAV7SKR5</accession>
<comment type="caution">
    <text evidence="1">The sequence shown here is derived from an EMBL/GenBank/DDBJ whole genome shotgun (WGS) entry which is preliminary data.</text>
</comment>
<dbReference type="AlphaFoldDB" id="A0AAV7SKR5"/>
<evidence type="ECO:0000313" key="2">
    <source>
        <dbReference type="Proteomes" id="UP001066276"/>
    </source>
</evidence>
<proteinExistence type="predicted"/>
<keyword evidence="2" id="KW-1185">Reference proteome</keyword>
<gene>
    <name evidence="1" type="ORF">NDU88_005074</name>
</gene>
<protein>
    <submittedName>
        <fullName evidence="1">Uncharacterized protein</fullName>
    </submittedName>
</protein>
<organism evidence="1 2">
    <name type="scientific">Pleurodeles waltl</name>
    <name type="common">Iberian ribbed newt</name>
    <dbReference type="NCBI Taxonomy" id="8319"/>
    <lineage>
        <taxon>Eukaryota</taxon>
        <taxon>Metazoa</taxon>
        <taxon>Chordata</taxon>
        <taxon>Craniata</taxon>
        <taxon>Vertebrata</taxon>
        <taxon>Euteleostomi</taxon>
        <taxon>Amphibia</taxon>
        <taxon>Batrachia</taxon>
        <taxon>Caudata</taxon>
        <taxon>Salamandroidea</taxon>
        <taxon>Salamandridae</taxon>
        <taxon>Pleurodelinae</taxon>
        <taxon>Pleurodeles</taxon>
    </lineage>
</organism>
<name>A0AAV7SKR5_PLEWA</name>
<dbReference type="EMBL" id="JANPWB010000008">
    <property type="protein sequence ID" value="KAJ1164640.1"/>
    <property type="molecule type" value="Genomic_DNA"/>
</dbReference>
<reference evidence="1" key="1">
    <citation type="journal article" date="2022" name="bioRxiv">
        <title>Sequencing and chromosome-scale assembly of the giantPleurodeles waltlgenome.</title>
        <authorList>
            <person name="Brown T."/>
            <person name="Elewa A."/>
            <person name="Iarovenko S."/>
            <person name="Subramanian E."/>
            <person name="Araus A.J."/>
            <person name="Petzold A."/>
            <person name="Susuki M."/>
            <person name="Suzuki K.-i.T."/>
            <person name="Hayashi T."/>
            <person name="Toyoda A."/>
            <person name="Oliveira C."/>
            <person name="Osipova E."/>
            <person name="Leigh N.D."/>
            <person name="Simon A."/>
            <person name="Yun M.H."/>
        </authorList>
    </citation>
    <scope>NUCLEOTIDE SEQUENCE</scope>
    <source>
        <strain evidence="1">20211129_DDA</strain>
        <tissue evidence="1">Liver</tissue>
    </source>
</reference>